<dbReference type="EMBL" id="JAFJYH010000499">
    <property type="protein sequence ID" value="KAG4411257.1"/>
    <property type="molecule type" value="Genomic_DNA"/>
</dbReference>
<dbReference type="AlphaFoldDB" id="A0A8H7T2R0"/>
<reference evidence="1" key="1">
    <citation type="submission" date="2021-02" db="EMBL/GenBank/DDBJ databases">
        <title>Genome sequence Cadophora malorum strain M34.</title>
        <authorList>
            <person name="Stefanovic E."/>
            <person name="Vu D."/>
            <person name="Scully C."/>
            <person name="Dijksterhuis J."/>
            <person name="Roader J."/>
            <person name="Houbraken J."/>
        </authorList>
    </citation>
    <scope>NUCLEOTIDE SEQUENCE</scope>
    <source>
        <strain evidence="1">M34</strain>
    </source>
</reference>
<sequence length="175" mass="19435">MAEAHDVPGHNNATYDPVPEGEQLLSVEFLEIAPTPIIADRVFFVYLRGRIPCTVSSTDFKSPESTGGHLNATLKISCSAIYPDESSDKTKSYVIPFKSTVFNDAAHLVIRDESGKQVDYLPSTERVDVLLDFQIPTMFLKSGDWTFEVDARLGDANDTCLFAFRVVQWLDGGLR</sequence>
<name>A0A8H7T2R0_9HELO</name>
<evidence type="ECO:0000313" key="2">
    <source>
        <dbReference type="Proteomes" id="UP000664132"/>
    </source>
</evidence>
<protein>
    <submittedName>
        <fullName evidence="1">Uncharacterized protein</fullName>
    </submittedName>
</protein>
<comment type="caution">
    <text evidence="1">The sequence shown here is derived from an EMBL/GenBank/DDBJ whole genome shotgun (WGS) entry which is preliminary data.</text>
</comment>
<proteinExistence type="predicted"/>
<gene>
    <name evidence="1" type="ORF">IFR04_015604</name>
</gene>
<dbReference type="OrthoDB" id="5422698at2759"/>
<accession>A0A8H7T2R0</accession>
<evidence type="ECO:0000313" key="1">
    <source>
        <dbReference type="EMBL" id="KAG4411257.1"/>
    </source>
</evidence>
<dbReference type="Proteomes" id="UP000664132">
    <property type="component" value="Unassembled WGS sequence"/>
</dbReference>
<organism evidence="1 2">
    <name type="scientific">Cadophora malorum</name>
    <dbReference type="NCBI Taxonomy" id="108018"/>
    <lineage>
        <taxon>Eukaryota</taxon>
        <taxon>Fungi</taxon>
        <taxon>Dikarya</taxon>
        <taxon>Ascomycota</taxon>
        <taxon>Pezizomycotina</taxon>
        <taxon>Leotiomycetes</taxon>
        <taxon>Helotiales</taxon>
        <taxon>Ploettnerulaceae</taxon>
        <taxon>Cadophora</taxon>
    </lineage>
</organism>
<keyword evidence="2" id="KW-1185">Reference proteome</keyword>